<dbReference type="EMBL" id="PYBW01000018">
    <property type="protein sequence ID" value="PYC86915.1"/>
    <property type="molecule type" value="Genomic_DNA"/>
</dbReference>
<dbReference type="AlphaFoldDB" id="A0A2V4P8Y0"/>
<reference evidence="4 5" key="1">
    <citation type="submission" date="2018-03" db="EMBL/GenBank/DDBJ databases">
        <title>Bioinformatic expansion and discovery of thiopeptide antibiotics.</title>
        <authorList>
            <person name="Schwalen C.J."/>
            <person name="Hudson G.A."/>
            <person name="Mitchell D.A."/>
        </authorList>
    </citation>
    <scope>NUCLEOTIDE SEQUENCE [LARGE SCALE GENOMIC DNA]</scope>
    <source>
        <strain evidence="4 5">ATCC 21389</strain>
    </source>
</reference>
<feature type="domain" description="DUF5667" evidence="3">
    <location>
        <begin position="120"/>
        <end position="236"/>
    </location>
</feature>
<feature type="transmembrane region" description="Helical" evidence="2">
    <location>
        <begin position="97"/>
        <end position="117"/>
    </location>
</feature>
<proteinExistence type="predicted"/>
<gene>
    <name evidence="4" type="ORF">C7C46_05345</name>
</gene>
<dbReference type="InterPro" id="IPR043725">
    <property type="entry name" value="DUF5667"/>
</dbReference>
<evidence type="ECO:0000256" key="1">
    <source>
        <dbReference type="SAM" id="MobiDB-lite"/>
    </source>
</evidence>
<feature type="compositionally biased region" description="Low complexity" evidence="1">
    <location>
        <begin position="267"/>
        <end position="288"/>
    </location>
</feature>
<name>A0A2V4P8Y0_9ACTN</name>
<protein>
    <recommendedName>
        <fullName evidence="3">DUF5667 domain-containing protein</fullName>
    </recommendedName>
</protein>
<comment type="caution">
    <text evidence="4">The sequence shown here is derived from an EMBL/GenBank/DDBJ whole genome shotgun (WGS) entry which is preliminary data.</text>
</comment>
<feature type="region of interest" description="Disordered" evidence="1">
    <location>
        <begin position="260"/>
        <end position="398"/>
    </location>
</feature>
<feature type="compositionally biased region" description="Low complexity" evidence="1">
    <location>
        <begin position="352"/>
        <end position="398"/>
    </location>
</feature>
<evidence type="ECO:0000256" key="2">
    <source>
        <dbReference type="SAM" id="Phobius"/>
    </source>
</evidence>
<evidence type="ECO:0000313" key="5">
    <source>
        <dbReference type="Proteomes" id="UP000248039"/>
    </source>
</evidence>
<feature type="compositionally biased region" description="Gly residues" evidence="1">
    <location>
        <begin position="319"/>
        <end position="335"/>
    </location>
</feature>
<accession>A0A2V4P8Y0</accession>
<keyword evidence="2" id="KW-1133">Transmembrane helix</keyword>
<keyword evidence="2" id="KW-0472">Membrane</keyword>
<dbReference type="Proteomes" id="UP000248039">
    <property type="component" value="Unassembled WGS sequence"/>
</dbReference>
<organism evidence="4 5">
    <name type="scientific">Streptomyces tateyamensis</name>
    <dbReference type="NCBI Taxonomy" id="565073"/>
    <lineage>
        <taxon>Bacteria</taxon>
        <taxon>Bacillati</taxon>
        <taxon>Actinomycetota</taxon>
        <taxon>Actinomycetes</taxon>
        <taxon>Kitasatosporales</taxon>
        <taxon>Streptomycetaceae</taxon>
        <taxon>Streptomyces</taxon>
    </lineage>
</organism>
<sequence length="398" mass="39438">MLEHRRAKAFAEALEAHRTGQQPTAVGSAPLGQLLDTADALGALGVPGLGAEKRAEQRALLLAAFEQTVAGGGLAAPVPRRHRAERVGHRRRWGRRFAITGLVAGVTVGSFAGVASASSGALPGDSLYGMKRGLEGLRLDLADSDAERGSLLLDQASTRLAEARSLIGQANGRGLSPQTVSRLGNALRDMHAEAAKGRDLLRSVYRANGSLAPMRKLAAFTEAQDGHWSNLQPQLPSQLTPEAGQVDELFGDFSAEVAPLHLDQGHPGPAGAKPASPAPGSAGASGSPSSGGSGRSAASQGADGHGGDRAGDGAPSQGSSGGTGPVGGNPVGGLVNGLTGSLTGQNGGAGAPSGAPQSPAATPDGSSSAAPSSPAPQQGLNLPPLIPGLLPGLDLGGS</sequence>
<evidence type="ECO:0000313" key="4">
    <source>
        <dbReference type="EMBL" id="PYC86915.1"/>
    </source>
</evidence>
<dbReference type="Pfam" id="PF18915">
    <property type="entry name" value="DUF5667"/>
    <property type="match status" value="1"/>
</dbReference>
<keyword evidence="2" id="KW-0812">Transmembrane</keyword>
<evidence type="ECO:0000259" key="3">
    <source>
        <dbReference type="Pfam" id="PF18915"/>
    </source>
</evidence>
<keyword evidence="5" id="KW-1185">Reference proteome</keyword>